<evidence type="ECO:0000256" key="1">
    <source>
        <dbReference type="SAM" id="MobiDB-lite"/>
    </source>
</evidence>
<keyword evidence="3" id="KW-1185">Reference proteome</keyword>
<sequence>MTAVEAHKVEDTRAIKALIQAFFDSINAADTKSLKSHFLPAATLAIIRQDPPRPADPAAGEGDNGAAAGGDEKLTVVIRTTIEQFVKLLDDAERRRKGQPPGPVLHESPDLDATDIKFDALFGNAWSPFRVTFDGVLHHYGTMVYTLAKTEPADAAAGASGGRREWKIAGLTQNYRRTPGWPEAEHSGLS</sequence>
<accession>A0A2P5I4R0</accession>
<evidence type="ECO:0000313" key="3">
    <source>
        <dbReference type="Proteomes" id="UP000094444"/>
    </source>
</evidence>
<evidence type="ECO:0000313" key="2">
    <source>
        <dbReference type="EMBL" id="POS77492.1"/>
    </source>
</evidence>
<gene>
    <name evidence="2" type="ORF">DHEL01_v204126</name>
</gene>
<organism evidence="2 3">
    <name type="scientific">Diaporthe helianthi</name>
    <dbReference type="NCBI Taxonomy" id="158607"/>
    <lineage>
        <taxon>Eukaryota</taxon>
        <taxon>Fungi</taxon>
        <taxon>Dikarya</taxon>
        <taxon>Ascomycota</taxon>
        <taxon>Pezizomycotina</taxon>
        <taxon>Sordariomycetes</taxon>
        <taxon>Sordariomycetidae</taxon>
        <taxon>Diaporthales</taxon>
        <taxon>Diaporthaceae</taxon>
        <taxon>Diaporthe</taxon>
    </lineage>
</organism>
<dbReference type="SUPFAM" id="SSF54427">
    <property type="entry name" value="NTF2-like"/>
    <property type="match status" value="1"/>
</dbReference>
<evidence type="ECO:0008006" key="4">
    <source>
        <dbReference type="Google" id="ProtNLM"/>
    </source>
</evidence>
<name>A0A2P5I4R0_DIAHE</name>
<protein>
    <recommendedName>
        <fullName evidence="4">SnoaL-like domain-containing protein</fullName>
    </recommendedName>
</protein>
<dbReference type="EMBL" id="MAVT02000265">
    <property type="protein sequence ID" value="POS77492.1"/>
    <property type="molecule type" value="Genomic_DNA"/>
</dbReference>
<dbReference type="InterPro" id="IPR032710">
    <property type="entry name" value="NTF2-like_dom_sf"/>
</dbReference>
<proteinExistence type="predicted"/>
<feature type="region of interest" description="Disordered" evidence="1">
    <location>
        <begin position="50"/>
        <end position="70"/>
    </location>
</feature>
<dbReference type="OrthoDB" id="5181940at2759"/>
<comment type="caution">
    <text evidence="2">The sequence shown here is derived from an EMBL/GenBank/DDBJ whole genome shotgun (WGS) entry which is preliminary data.</text>
</comment>
<dbReference type="Gene3D" id="3.10.450.50">
    <property type="match status" value="1"/>
</dbReference>
<dbReference type="AlphaFoldDB" id="A0A2P5I4R0"/>
<dbReference type="InParanoid" id="A0A2P5I4R0"/>
<reference evidence="2" key="1">
    <citation type="submission" date="2017-09" db="EMBL/GenBank/DDBJ databases">
        <title>Polyketide synthases of a Diaporthe helianthi virulent isolate.</title>
        <authorList>
            <person name="Baroncelli R."/>
        </authorList>
    </citation>
    <scope>NUCLEOTIDE SEQUENCE [LARGE SCALE GENOMIC DNA]</scope>
    <source>
        <strain evidence="2">7/96</strain>
    </source>
</reference>
<dbReference type="Proteomes" id="UP000094444">
    <property type="component" value="Unassembled WGS sequence"/>
</dbReference>
<feature type="compositionally biased region" description="Low complexity" evidence="1">
    <location>
        <begin position="56"/>
        <end position="66"/>
    </location>
</feature>